<dbReference type="RefSeq" id="WP_132036894.1">
    <property type="nucleotide sequence ID" value="NZ_QWDN01000006.1"/>
</dbReference>
<feature type="signal peptide" evidence="1">
    <location>
        <begin position="1"/>
        <end position="18"/>
    </location>
</feature>
<accession>A0ABY2AWV6</accession>
<reference evidence="2 3" key="1">
    <citation type="journal article" date="2015" name="Stand. Genomic Sci.">
        <title>Genomic Encyclopedia of Bacterial and Archaeal Type Strains, Phase III: the genomes of soil and plant-associated and newly described type strains.</title>
        <authorList>
            <person name="Whitman W.B."/>
            <person name="Woyke T."/>
            <person name="Klenk H.P."/>
            <person name="Zhou Y."/>
            <person name="Lilburn T.G."/>
            <person name="Beck B.J."/>
            <person name="De Vos P."/>
            <person name="Vandamme P."/>
            <person name="Eisen J.A."/>
            <person name="Garrity G."/>
            <person name="Hugenholtz P."/>
            <person name="Kyrpides N.C."/>
        </authorList>
    </citation>
    <scope>NUCLEOTIDE SEQUENCE [LARGE SCALE GENOMIC DNA]</scope>
    <source>
        <strain evidence="2 3">P5626</strain>
    </source>
</reference>
<evidence type="ECO:0000313" key="3">
    <source>
        <dbReference type="Proteomes" id="UP000295270"/>
    </source>
</evidence>
<evidence type="ECO:0000313" key="2">
    <source>
        <dbReference type="EMBL" id="TCN55610.1"/>
    </source>
</evidence>
<dbReference type="Proteomes" id="UP000295270">
    <property type="component" value="Unassembled WGS sequence"/>
</dbReference>
<name>A0ABY2AWV6_9FLAO</name>
<keyword evidence="3" id="KW-1185">Reference proteome</keyword>
<keyword evidence="1" id="KW-0732">Signal</keyword>
<comment type="caution">
    <text evidence="2">The sequence shown here is derived from an EMBL/GenBank/DDBJ whole genome shotgun (WGS) entry which is preliminary data.</text>
</comment>
<gene>
    <name evidence="2" type="ORF">EV142_106302</name>
</gene>
<proteinExistence type="predicted"/>
<protein>
    <submittedName>
        <fullName evidence="2">Uncharacterized protein</fullName>
    </submittedName>
</protein>
<feature type="chain" id="PRO_5046642441" evidence="1">
    <location>
        <begin position="19"/>
        <end position="499"/>
    </location>
</feature>
<dbReference type="EMBL" id="SLWA01000006">
    <property type="protein sequence ID" value="TCN55610.1"/>
    <property type="molecule type" value="Genomic_DNA"/>
</dbReference>
<organism evidence="2 3">
    <name type="scientific">Flavobacterium circumlabens</name>
    <dbReference type="NCBI Taxonomy" id="2133765"/>
    <lineage>
        <taxon>Bacteria</taxon>
        <taxon>Pseudomonadati</taxon>
        <taxon>Bacteroidota</taxon>
        <taxon>Flavobacteriia</taxon>
        <taxon>Flavobacteriales</taxon>
        <taxon>Flavobacteriaceae</taxon>
        <taxon>Flavobacterium</taxon>
    </lineage>
</organism>
<evidence type="ECO:0000256" key="1">
    <source>
        <dbReference type="SAM" id="SignalP"/>
    </source>
</evidence>
<sequence>MKRILLCLSLFTSTYLSAQTVIVEEQYEKKNEPTGFRYLPNSKKFVIFKGETLPIGVVDYETIFFMTKSAYSFDENGTKSTLFESEKLANCTFSVTENSFKAYGGDKISTKSDLKYYLDNVYNGSIKKDDIKNSNSNYFGFINSNNNFTARAWESFDRLFFNSLFFSSFNDFYDLGFTNQKGKDKINFEKDELYLEVFDLKSNQKNRVKLETPKLDLLKGNSLIESMHGVTFSCRLKANDTFDMVTKSLSTEQNETTIYKTTYDIQGKKIKDVALKLNLKDNFFVLSSCGAGYVDNFVWDVQAVNNYYEDSNNGDMYVYGIYTNKKSKIHKGFDPVGFYIFKFDKDGNKIWESINPLKDKYFEDVCCGLSFKLNLFGYNGKLLFTNSVNEATEFSNYAVIDKTSGNVLKMNRVNYNNTTSFARTRAFVNNTYDKEGLKNKAFSPVSFVAMDLSPTMDSYLKTIPSKGNAVYFETIFSDQGIWLVETDNKEYYKVLLFKE</sequence>